<dbReference type="AlphaFoldDB" id="A0A075JDS4"/>
<dbReference type="Proteomes" id="UP000027986">
    <property type="component" value="Chromosome"/>
</dbReference>
<feature type="region of interest" description="Disordered" evidence="1">
    <location>
        <begin position="33"/>
        <end position="63"/>
    </location>
</feature>
<keyword evidence="3" id="KW-1185">Reference proteome</keyword>
<protein>
    <submittedName>
        <fullName evidence="2">Uncharacterized protein</fullName>
    </submittedName>
</protein>
<dbReference type="KEGG" id="dni:HX89_00980"/>
<dbReference type="EMBL" id="CP008889">
    <property type="protein sequence ID" value="AIF39800.1"/>
    <property type="molecule type" value="Genomic_DNA"/>
</dbReference>
<gene>
    <name evidence="2" type="ORF">HX89_00980</name>
</gene>
<proteinExistence type="predicted"/>
<evidence type="ECO:0000256" key="1">
    <source>
        <dbReference type="SAM" id="MobiDB-lite"/>
    </source>
</evidence>
<evidence type="ECO:0000313" key="3">
    <source>
        <dbReference type="Proteomes" id="UP000027986"/>
    </source>
</evidence>
<accession>A0A075JDS4</accession>
<dbReference type="HOGENOM" id="CLU_1710275_0_0_11"/>
<dbReference type="RefSeq" id="WP_038566372.1">
    <property type="nucleotide sequence ID" value="NZ_CP008889.1"/>
</dbReference>
<reference evidence="2 3" key="1">
    <citation type="submission" date="2014-07" db="EMBL/GenBank/DDBJ databases">
        <title>Genome Sequencing of Dermacoccus nishinomiyaensis.</title>
        <authorList>
            <person name="Hong K.W."/>
            <person name="Chan K.G."/>
        </authorList>
    </citation>
    <scope>NUCLEOTIDE SEQUENCE [LARGE SCALE GENOMIC DNA]</scope>
    <source>
        <strain evidence="2 3">M25</strain>
    </source>
</reference>
<evidence type="ECO:0000313" key="2">
    <source>
        <dbReference type="EMBL" id="AIF39800.1"/>
    </source>
</evidence>
<feature type="compositionally biased region" description="Basic and acidic residues" evidence="1">
    <location>
        <begin position="33"/>
        <end position="45"/>
    </location>
</feature>
<organism evidence="2 3">
    <name type="scientific">Dermacoccus nishinomiyaensis</name>
    <dbReference type="NCBI Taxonomy" id="1274"/>
    <lineage>
        <taxon>Bacteria</taxon>
        <taxon>Bacillati</taxon>
        <taxon>Actinomycetota</taxon>
        <taxon>Actinomycetes</taxon>
        <taxon>Micrococcales</taxon>
        <taxon>Dermacoccaceae</taxon>
        <taxon>Dermacoccus</taxon>
    </lineage>
</organism>
<dbReference type="GeneID" id="41839832"/>
<name>A0A075JDS4_9MICO</name>
<sequence>MLQPSLSRVGTFHDASGQTVVLTVEAPATVAGADDRAVFDARDEEPAGEGDVADGSEGPDGALALVAGEDAGVADDDVDVAAADVEVVEEADVEDLGEGEVLVALGGVESAVVSPDPPHAARASVSAPNDARVSERVRAMVSPGVSVLPVGSP</sequence>